<comment type="similarity">
    <text evidence="2 6">Belongs to the class-III pyridoxal-phosphate-dependent aminotransferase family.</text>
</comment>
<dbReference type="SUPFAM" id="SSF53383">
    <property type="entry name" value="PLP-dependent transferases"/>
    <property type="match status" value="1"/>
</dbReference>
<dbReference type="InterPro" id="IPR050103">
    <property type="entry name" value="Class-III_PLP-dep_AT"/>
</dbReference>
<dbReference type="FunFam" id="3.40.640.10:FF:000013">
    <property type="entry name" value="4-aminobutyrate aminotransferase"/>
    <property type="match status" value="1"/>
</dbReference>
<dbReference type="PANTHER" id="PTHR11986">
    <property type="entry name" value="AMINOTRANSFERASE CLASS III"/>
    <property type="match status" value="1"/>
</dbReference>
<dbReference type="CDD" id="cd00610">
    <property type="entry name" value="OAT_like"/>
    <property type="match status" value="1"/>
</dbReference>
<evidence type="ECO:0000256" key="6">
    <source>
        <dbReference type="RuleBase" id="RU003560"/>
    </source>
</evidence>
<sequence>MTGRHRGRPTRRLPRRRGVAYICRADSRQTRTGTMSSTNSDLQARREAAVPRGVASATAIHAARAENAELWDVEGRRYIDFAGGIAVLNVGHRHPRVMEAVRRQAELFTHTAFQVAPYESYIALAERLNGLAPFPGPAKTILFSTGAEATENAVKIARAATGRSGVVAFTGAFHGRSLLASALTGKVRPYKAPFGSMPAGVYHVPFPAGEVTVEDSLKALDFLFAADIDPAQVAAIIIEPVQGEGGFRPTPAALLRALRAVCDTHGIVLIADEVQTGFARTGRLFGIELSGVAPDLVCIAKSLGGGFPLSGVIGRAALMDAVGPGGLGGTYAGAPIACAAALAVLDVIAEEGLVERANAIGALIRDRLEGMRGRRGLTPISAPRGPGAMIGFDILEGPDGPVRVGGAAAICARAAERGLILLSCGIQGETVRILVPLTAPDSLIEEGLAVIEQALAL</sequence>
<dbReference type="InterPro" id="IPR004632">
    <property type="entry name" value="4NH2But_aminotransferase_bac"/>
</dbReference>
<dbReference type="PROSITE" id="PS00600">
    <property type="entry name" value="AA_TRANSFER_CLASS_3"/>
    <property type="match status" value="1"/>
</dbReference>
<dbReference type="GO" id="GO:0034386">
    <property type="term" value="F:4-aminobutyrate:2-oxoglutarate transaminase activity"/>
    <property type="evidence" value="ECO:0007669"/>
    <property type="project" value="InterPro"/>
</dbReference>
<dbReference type="NCBIfam" id="TIGR00700">
    <property type="entry name" value="GABAtrnsam"/>
    <property type="match status" value="1"/>
</dbReference>
<evidence type="ECO:0000256" key="1">
    <source>
        <dbReference type="ARBA" id="ARBA00001933"/>
    </source>
</evidence>
<dbReference type="InterPro" id="IPR005814">
    <property type="entry name" value="Aminotrans_3"/>
</dbReference>
<comment type="cofactor">
    <cofactor evidence="1">
        <name>pyridoxal 5'-phosphate</name>
        <dbReference type="ChEBI" id="CHEBI:597326"/>
    </cofactor>
</comment>
<keyword evidence="3 7" id="KW-0032">Aminotransferase</keyword>
<accession>A9H2Z6</accession>
<keyword evidence="5 6" id="KW-0663">Pyridoxal phosphate</keyword>
<dbReference type="EMBL" id="AM889285">
    <property type="protein sequence ID" value="CAP54220.1"/>
    <property type="molecule type" value="Genomic_DNA"/>
</dbReference>
<dbReference type="Pfam" id="PF00202">
    <property type="entry name" value="Aminotran_3"/>
    <property type="match status" value="1"/>
</dbReference>
<dbReference type="AlphaFoldDB" id="A9H2Z6"/>
<name>A9H2Z6_GLUDA</name>
<dbReference type="Gene3D" id="3.40.640.10">
    <property type="entry name" value="Type I PLP-dependent aspartate aminotransferase-like (Major domain)"/>
    <property type="match status" value="1"/>
</dbReference>
<keyword evidence="4 7" id="KW-0808">Transferase</keyword>
<protein>
    <submittedName>
        <fullName evidence="7">Putative 4-aminobutyrate aminotransferase</fullName>
    </submittedName>
</protein>
<dbReference type="InterPro" id="IPR015422">
    <property type="entry name" value="PyrdxlP-dep_Trfase_small"/>
</dbReference>
<dbReference type="InterPro" id="IPR049704">
    <property type="entry name" value="Aminotrans_3_PPA_site"/>
</dbReference>
<dbReference type="GO" id="GO:0042802">
    <property type="term" value="F:identical protein binding"/>
    <property type="evidence" value="ECO:0007669"/>
    <property type="project" value="TreeGrafter"/>
</dbReference>
<keyword evidence="8" id="KW-1185">Reference proteome</keyword>
<organism evidence="7 8">
    <name type="scientific">Gluconacetobacter diazotrophicus (strain ATCC 49037 / DSM 5601 / CCUG 37298 / CIP 103539 / LMG 7603 / PAl5)</name>
    <dbReference type="NCBI Taxonomy" id="272568"/>
    <lineage>
        <taxon>Bacteria</taxon>
        <taxon>Pseudomonadati</taxon>
        <taxon>Pseudomonadota</taxon>
        <taxon>Alphaproteobacteria</taxon>
        <taxon>Acetobacterales</taxon>
        <taxon>Acetobacteraceae</taxon>
        <taxon>Gluconacetobacter</taxon>
    </lineage>
</organism>
<evidence type="ECO:0000256" key="5">
    <source>
        <dbReference type="ARBA" id="ARBA00022898"/>
    </source>
</evidence>
<proteinExistence type="inferred from homology"/>
<dbReference type="GO" id="GO:0009448">
    <property type="term" value="P:gamma-aminobutyric acid metabolic process"/>
    <property type="evidence" value="ECO:0007669"/>
    <property type="project" value="InterPro"/>
</dbReference>
<reference evidence="7 8" key="1">
    <citation type="journal article" date="2009" name="BMC Genomics">
        <title>Complete genome sequence of the sugarcane nitrogen-fixing endophyte Gluconacetobacter diazotrophicus Pal5.</title>
        <authorList>
            <person name="Bertalan M."/>
            <person name="Albano R."/>
            <person name="Padua V."/>
            <person name="Rouws L."/>
            <person name="Rojas C."/>
            <person name="Hemerly A."/>
            <person name="Teixeira K."/>
            <person name="Schwab S."/>
            <person name="Araujo J."/>
            <person name="Oliveira A."/>
            <person name="Franca L."/>
            <person name="Magalhaes V."/>
            <person name="Alqueres S."/>
            <person name="Cardoso A."/>
            <person name="Almeida W."/>
            <person name="Loureiro M.M."/>
            <person name="Nogueira E."/>
            <person name="Cidade D."/>
            <person name="Oliveira D."/>
            <person name="Simao T."/>
            <person name="Macedo J."/>
            <person name="Valadao A."/>
            <person name="Dreschsel M."/>
            <person name="Freitas F."/>
            <person name="Vidal M."/>
            <person name="Guedes H."/>
            <person name="Rodrigues E."/>
            <person name="Meneses C."/>
            <person name="Brioso P."/>
            <person name="Pozzer L."/>
            <person name="Figueiredo D."/>
            <person name="Montano H."/>
            <person name="Junior J."/>
            <person name="Filho G."/>
            <person name="Flores V."/>
            <person name="Ferreira B."/>
            <person name="Branco A."/>
            <person name="Gonzalez P."/>
            <person name="Guillobel H."/>
            <person name="Lemos M."/>
            <person name="Seibel L."/>
            <person name="Macedo J."/>
            <person name="Alves-Ferreira M."/>
            <person name="Sachetto-Martins G."/>
            <person name="Coelho A."/>
            <person name="Santos E."/>
            <person name="Amaral G."/>
            <person name="Neves A."/>
            <person name="Pacheco A.B."/>
            <person name="Carvalho D."/>
            <person name="Lery L."/>
            <person name="Bisch P."/>
            <person name="Rossle S.C."/>
            <person name="Urmenyi T."/>
            <person name="Kruger W.V."/>
            <person name="Martins O."/>
            <person name="Baldani J.I."/>
            <person name="Ferreira P.C."/>
        </authorList>
    </citation>
    <scope>NUCLEOTIDE SEQUENCE [LARGE SCALE GENOMIC DNA]</scope>
    <source>
        <strain evidence="8">ATCC 49037 / DSM 5601 / CCUG 37298 / CIP 103539 / LMG 7603 / PAl5</strain>
    </source>
</reference>
<dbReference type="Gene3D" id="3.90.1150.10">
    <property type="entry name" value="Aspartate Aminotransferase, domain 1"/>
    <property type="match status" value="1"/>
</dbReference>
<dbReference type="InterPro" id="IPR015424">
    <property type="entry name" value="PyrdxlP-dep_Trfase"/>
</dbReference>
<evidence type="ECO:0000313" key="7">
    <source>
        <dbReference type="EMBL" id="CAP54220.1"/>
    </source>
</evidence>
<evidence type="ECO:0000313" key="8">
    <source>
        <dbReference type="Proteomes" id="UP000001176"/>
    </source>
</evidence>
<dbReference type="Proteomes" id="UP000001176">
    <property type="component" value="Chromosome"/>
</dbReference>
<dbReference type="GO" id="GO:0030170">
    <property type="term" value="F:pyridoxal phosphate binding"/>
    <property type="evidence" value="ECO:0007669"/>
    <property type="project" value="InterPro"/>
</dbReference>
<evidence type="ECO:0000256" key="2">
    <source>
        <dbReference type="ARBA" id="ARBA00008954"/>
    </source>
</evidence>
<evidence type="ECO:0000256" key="3">
    <source>
        <dbReference type="ARBA" id="ARBA00022576"/>
    </source>
</evidence>
<evidence type="ECO:0000256" key="4">
    <source>
        <dbReference type="ARBA" id="ARBA00022679"/>
    </source>
</evidence>
<gene>
    <name evidence="7" type="primary">puuE</name>
    <name evidence="7" type="ordered locus">GDI0277</name>
</gene>
<dbReference type="InterPro" id="IPR015421">
    <property type="entry name" value="PyrdxlP-dep_Trfase_major"/>
</dbReference>
<dbReference type="PIRSF" id="PIRSF000521">
    <property type="entry name" value="Transaminase_4ab_Lys_Orn"/>
    <property type="match status" value="1"/>
</dbReference>
<dbReference type="KEGG" id="gdi:GDI0277"/>